<keyword evidence="4" id="KW-0597">Phosphoprotein</keyword>
<keyword evidence="7" id="KW-0902">Two-component regulatory system</keyword>
<evidence type="ECO:0000256" key="4">
    <source>
        <dbReference type="ARBA" id="ARBA00022553"/>
    </source>
</evidence>
<feature type="domain" description="HAMP" evidence="11">
    <location>
        <begin position="194"/>
        <end position="246"/>
    </location>
</feature>
<dbReference type="SMART" id="SM00387">
    <property type="entry name" value="HATPase_c"/>
    <property type="match status" value="1"/>
</dbReference>
<dbReference type="SMART" id="SM00388">
    <property type="entry name" value="HisKA"/>
    <property type="match status" value="1"/>
</dbReference>
<dbReference type="Pfam" id="PF00672">
    <property type="entry name" value="HAMP"/>
    <property type="match status" value="1"/>
</dbReference>
<dbReference type="GO" id="GO:0000155">
    <property type="term" value="F:phosphorelay sensor kinase activity"/>
    <property type="evidence" value="ECO:0007669"/>
    <property type="project" value="InterPro"/>
</dbReference>
<dbReference type="SUPFAM" id="SSF55874">
    <property type="entry name" value="ATPase domain of HSP90 chaperone/DNA topoisomerase II/histidine kinase"/>
    <property type="match status" value="1"/>
</dbReference>
<evidence type="ECO:0000256" key="3">
    <source>
        <dbReference type="ARBA" id="ARBA00012438"/>
    </source>
</evidence>
<dbReference type="InterPro" id="IPR003661">
    <property type="entry name" value="HisK_dim/P_dom"/>
</dbReference>
<evidence type="ECO:0000256" key="7">
    <source>
        <dbReference type="ARBA" id="ARBA00023012"/>
    </source>
</evidence>
<dbReference type="Gene3D" id="3.30.565.10">
    <property type="entry name" value="Histidine kinase-like ATPase, C-terminal domain"/>
    <property type="match status" value="1"/>
</dbReference>
<evidence type="ECO:0000259" key="10">
    <source>
        <dbReference type="PROSITE" id="PS50109"/>
    </source>
</evidence>
<dbReference type="PANTHER" id="PTHR43711">
    <property type="entry name" value="TWO-COMPONENT HISTIDINE KINASE"/>
    <property type="match status" value="1"/>
</dbReference>
<dbReference type="InterPro" id="IPR004358">
    <property type="entry name" value="Sig_transdc_His_kin-like_C"/>
</dbReference>
<comment type="subcellular location">
    <subcellularLocation>
        <location evidence="2">Membrane</location>
    </subcellularLocation>
</comment>
<feature type="transmembrane region" description="Helical" evidence="9">
    <location>
        <begin position="20"/>
        <end position="40"/>
    </location>
</feature>
<evidence type="ECO:0000259" key="11">
    <source>
        <dbReference type="PROSITE" id="PS50885"/>
    </source>
</evidence>
<reference evidence="12" key="2">
    <citation type="journal article" date="2021" name="PeerJ">
        <title>Extensive microbial diversity within the chicken gut microbiome revealed by metagenomics and culture.</title>
        <authorList>
            <person name="Gilroy R."/>
            <person name="Ravi A."/>
            <person name="Getino M."/>
            <person name="Pursley I."/>
            <person name="Horton D.L."/>
            <person name="Alikhan N.F."/>
            <person name="Baker D."/>
            <person name="Gharbi K."/>
            <person name="Hall N."/>
            <person name="Watson M."/>
            <person name="Adriaenssens E.M."/>
            <person name="Foster-Nyarko E."/>
            <person name="Jarju S."/>
            <person name="Secka A."/>
            <person name="Antonio M."/>
            <person name="Oren A."/>
            <person name="Chaudhuri R.R."/>
            <person name="La Ragione R."/>
            <person name="Hildebrand F."/>
            <person name="Pallen M.J."/>
        </authorList>
    </citation>
    <scope>NUCLEOTIDE SEQUENCE</scope>
    <source>
        <strain evidence="12">1370</strain>
    </source>
</reference>
<dbReference type="CDD" id="cd00082">
    <property type="entry name" value="HisKA"/>
    <property type="match status" value="1"/>
</dbReference>
<dbReference type="InterPro" id="IPR050736">
    <property type="entry name" value="Sensor_HK_Regulatory"/>
</dbReference>
<dbReference type="Gene3D" id="1.10.287.130">
    <property type="match status" value="1"/>
</dbReference>
<evidence type="ECO:0000256" key="2">
    <source>
        <dbReference type="ARBA" id="ARBA00004370"/>
    </source>
</evidence>
<dbReference type="PROSITE" id="PS50109">
    <property type="entry name" value="HIS_KIN"/>
    <property type="match status" value="1"/>
</dbReference>
<organism evidence="12 13">
    <name type="scientific">Candidatus Faeciplasma avium</name>
    <dbReference type="NCBI Taxonomy" id="2840798"/>
    <lineage>
        <taxon>Bacteria</taxon>
        <taxon>Bacillati</taxon>
        <taxon>Bacillota</taxon>
        <taxon>Clostridia</taxon>
        <taxon>Eubacteriales</taxon>
        <taxon>Oscillospiraceae</taxon>
        <taxon>Oscillospiraceae incertae sedis</taxon>
        <taxon>Candidatus Faeciplasma</taxon>
    </lineage>
</organism>
<comment type="catalytic activity">
    <reaction evidence="1">
        <text>ATP + protein L-histidine = ADP + protein N-phospho-L-histidine.</text>
        <dbReference type="EC" id="2.7.13.3"/>
    </reaction>
</comment>
<accession>A0A9D1T546</accession>
<dbReference type="FunFam" id="3.30.565.10:FF:000006">
    <property type="entry name" value="Sensor histidine kinase WalK"/>
    <property type="match status" value="1"/>
</dbReference>
<dbReference type="Pfam" id="PF00512">
    <property type="entry name" value="HisKA"/>
    <property type="match status" value="1"/>
</dbReference>
<keyword evidence="9" id="KW-0812">Transmembrane</keyword>
<dbReference type="GO" id="GO:0016020">
    <property type="term" value="C:membrane"/>
    <property type="evidence" value="ECO:0007669"/>
    <property type="project" value="UniProtKB-SubCell"/>
</dbReference>
<evidence type="ECO:0000256" key="1">
    <source>
        <dbReference type="ARBA" id="ARBA00000085"/>
    </source>
</evidence>
<dbReference type="PRINTS" id="PR00344">
    <property type="entry name" value="BCTRLSENSOR"/>
</dbReference>
<dbReference type="SUPFAM" id="SSF47384">
    <property type="entry name" value="Homodimeric domain of signal transducing histidine kinase"/>
    <property type="match status" value="1"/>
</dbReference>
<keyword evidence="5" id="KW-0808">Transferase</keyword>
<protein>
    <recommendedName>
        <fullName evidence="3">histidine kinase</fullName>
        <ecNumber evidence="3">2.7.13.3</ecNumber>
    </recommendedName>
</protein>
<sequence length="473" mass="52732">MSLVKRKSITKRWLLNSLGIAVAVMMIVEVLALIVAWNYYNMTVRQYLVLKLENVTSDISNYSTPSGFSSEVKSIVERFDEKDRYELMALDSRGEVVLSSSGFQAAEWMQLEDYREARDSADGEYTRVIKLGSGERVMVHTMILPGPAYEYSAMRIMTSMTKVYSQMLRLGVLISAALLIVIVLMLFSGLYFIRSIVIPVRQMSEIAGKYALGDFKRRIENTGEDEIGELANTINYMASELESSDRMKNEFISSVSHELRTPLTAIKGWSETVLEMPDDPDTVTKAMRVITGETERLSNMVEELLDFSRIQDGRFTLKPESCDILAELGDAVLIYTERARSLGIELIYNEPQMLPFVYGDRARLRQVFINIIDNAVKYTNSGGRVTVEAYSGKQDIIVVVKDTGVGISEEDLPKVKTKFYKANQTRRGSGIGLAVASEIVEMHGGRLLISSKLGSGTTVTISIPVASGKKEGA</sequence>
<evidence type="ECO:0000313" key="12">
    <source>
        <dbReference type="EMBL" id="HIV11414.1"/>
    </source>
</evidence>
<dbReference type="InterPro" id="IPR036890">
    <property type="entry name" value="HATPase_C_sf"/>
</dbReference>
<dbReference type="PANTHER" id="PTHR43711:SF1">
    <property type="entry name" value="HISTIDINE KINASE 1"/>
    <property type="match status" value="1"/>
</dbReference>
<evidence type="ECO:0000256" key="8">
    <source>
        <dbReference type="ARBA" id="ARBA00023136"/>
    </source>
</evidence>
<gene>
    <name evidence="12" type="ORF">IAD28_06965</name>
</gene>
<keyword evidence="6 12" id="KW-0418">Kinase</keyword>
<evidence type="ECO:0000313" key="13">
    <source>
        <dbReference type="Proteomes" id="UP000823960"/>
    </source>
</evidence>
<dbReference type="PROSITE" id="PS50885">
    <property type="entry name" value="HAMP"/>
    <property type="match status" value="1"/>
</dbReference>
<keyword evidence="8 9" id="KW-0472">Membrane</keyword>
<dbReference type="Gene3D" id="6.10.340.10">
    <property type="match status" value="1"/>
</dbReference>
<comment type="caution">
    <text evidence="12">The sequence shown here is derived from an EMBL/GenBank/DDBJ whole genome shotgun (WGS) entry which is preliminary data.</text>
</comment>
<dbReference type="SUPFAM" id="SSF158472">
    <property type="entry name" value="HAMP domain-like"/>
    <property type="match status" value="1"/>
</dbReference>
<dbReference type="InterPro" id="IPR036097">
    <property type="entry name" value="HisK_dim/P_sf"/>
</dbReference>
<dbReference type="Pfam" id="PF02518">
    <property type="entry name" value="HATPase_c"/>
    <property type="match status" value="1"/>
</dbReference>
<dbReference type="InterPro" id="IPR003660">
    <property type="entry name" value="HAMP_dom"/>
</dbReference>
<evidence type="ECO:0000256" key="9">
    <source>
        <dbReference type="SAM" id="Phobius"/>
    </source>
</evidence>
<dbReference type="EMBL" id="DVOL01000099">
    <property type="protein sequence ID" value="HIV11414.1"/>
    <property type="molecule type" value="Genomic_DNA"/>
</dbReference>
<dbReference type="Proteomes" id="UP000823960">
    <property type="component" value="Unassembled WGS sequence"/>
</dbReference>
<dbReference type="AlphaFoldDB" id="A0A9D1T546"/>
<dbReference type="CDD" id="cd06225">
    <property type="entry name" value="HAMP"/>
    <property type="match status" value="1"/>
</dbReference>
<reference evidence="12" key="1">
    <citation type="submission" date="2020-10" db="EMBL/GenBank/DDBJ databases">
        <authorList>
            <person name="Gilroy R."/>
        </authorList>
    </citation>
    <scope>NUCLEOTIDE SEQUENCE</scope>
    <source>
        <strain evidence="12">1370</strain>
    </source>
</reference>
<dbReference type="InterPro" id="IPR005467">
    <property type="entry name" value="His_kinase_dom"/>
</dbReference>
<evidence type="ECO:0000256" key="5">
    <source>
        <dbReference type="ARBA" id="ARBA00022679"/>
    </source>
</evidence>
<dbReference type="FunFam" id="1.10.287.130:FF:000001">
    <property type="entry name" value="Two-component sensor histidine kinase"/>
    <property type="match status" value="1"/>
</dbReference>
<feature type="domain" description="Histidine kinase" evidence="10">
    <location>
        <begin position="254"/>
        <end position="467"/>
    </location>
</feature>
<dbReference type="SMART" id="SM00304">
    <property type="entry name" value="HAMP"/>
    <property type="match status" value="1"/>
</dbReference>
<proteinExistence type="predicted"/>
<name>A0A9D1T546_9FIRM</name>
<evidence type="ECO:0000256" key="6">
    <source>
        <dbReference type="ARBA" id="ARBA00022777"/>
    </source>
</evidence>
<keyword evidence="9" id="KW-1133">Transmembrane helix</keyword>
<dbReference type="InterPro" id="IPR003594">
    <property type="entry name" value="HATPase_dom"/>
</dbReference>
<dbReference type="EC" id="2.7.13.3" evidence="3"/>
<feature type="transmembrane region" description="Helical" evidence="9">
    <location>
        <begin position="170"/>
        <end position="193"/>
    </location>
</feature>